<evidence type="ECO:0000313" key="6">
    <source>
        <dbReference type="Proteomes" id="UP000594260"/>
    </source>
</evidence>
<feature type="signal peptide" evidence="4">
    <location>
        <begin position="1"/>
        <end position="20"/>
    </location>
</feature>
<dbReference type="GeneID" id="111255218"/>
<accession>A0A7M7KYZ6</accession>
<evidence type="ECO:0008006" key="7">
    <source>
        <dbReference type="Google" id="ProtNLM"/>
    </source>
</evidence>
<dbReference type="RefSeq" id="XP_022672685.1">
    <property type="nucleotide sequence ID" value="XM_022816950.1"/>
</dbReference>
<dbReference type="AlphaFoldDB" id="A0A7M7KYZ6"/>
<protein>
    <recommendedName>
        <fullName evidence="7">Multiple coagulation factor deficiency protein 2</fullName>
    </recommendedName>
</protein>
<evidence type="ECO:0000313" key="5">
    <source>
        <dbReference type="EnsemblMetazoa" id="XP_022672685"/>
    </source>
</evidence>
<dbReference type="InParanoid" id="A0A7M7KYZ6"/>
<sequence>MMRRAIFLICLLLFSLTVCCQNPTTSTITTPARAAEIRVKYSSGAIVRDMDHIRQDLHQVIQLSGDGTFTIEESIFYLMRMHDFDDNNQLDGLEMMRAFTHAHEGHKQGENEDNPHPLLETLVQLVDDTMRHDSNMDGHLSFAEWLQGYKSGGSA</sequence>
<feature type="chain" id="PRO_5029594875" description="Multiple coagulation factor deficiency protein 2" evidence="4">
    <location>
        <begin position="21"/>
        <end position="155"/>
    </location>
</feature>
<evidence type="ECO:0000256" key="1">
    <source>
        <dbReference type="ARBA" id="ARBA00022729"/>
    </source>
</evidence>
<dbReference type="PROSITE" id="PS00018">
    <property type="entry name" value="EF_HAND_1"/>
    <property type="match status" value="2"/>
</dbReference>
<proteinExistence type="predicted"/>
<evidence type="ECO:0000256" key="2">
    <source>
        <dbReference type="ARBA" id="ARBA00022737"/>
    </source>
</evidence>
<dbReference type="InterPro" id="IPR018247">
    <property type="entry name" value="EF_Hand_1_Ca_BS"/>
</dbReference>
<dbReference type="KEGG" id="vde:111255218"/>
<dbReference type="PANTHER" id="PTHR23104">
    <property type="entry name" value="MULTIPLE COAGULATION FACTOR DEFICIENCY PROTEIN 2 NEURAL STEM CELL DERIVED NEURONAL SURVIVAL PROTEIN"/>
    <property type="match status" value="1"/>
</dbReference>
<evidence type="ECO:0000256" key="3">
    <source>
        <dbReference type="ARBA" id="ARBA00022837"/>
    </source>
</evidence>
<keyword evidence="2" id="KW-0677">Repeat</keyword>
<name>A0A7M7KYZ6_VARDE</name>
<dbReference type="OrthoDB" id="289247at2759"/>
<organism evidence="5 6">
    <name type="scientific">Varroa destructor</name>
    <name type="common">Honeybee mite</name>
    <dbReference type="NCBI Taxonomy" id="109461"/>
    <lineage>
        <taxon>Eukaryota</taxon>
        <taxon>Metazoa</taxon>
        <taxon>Ecdysozoa</taxon>
        <taxon>Arthropoda</taxon>
        <taxon>Chelicerata</taxon>
        <taxon>Arachnida</taxon>
        <taxon>Acari</taxon>
        <taxon>Parasitiformes</taxon>
        <taxon>Mesostigmata</taxon>
        <taxon>Gamasina</taxon>
        <taxon>Dermanyssoidea</taxon>
        <taxon>Varroidae</taxon>
        <taxon>Varroa</taxon>
    </lineage>
</organism>
<dbReference type="InterPro" id="IPR052110">
    <property type="entry name" value="MCFD2-like"/>
</dbReference>
<dbReference type="PANTHER" id="PTHR23104:SF17">
    <property type="entry name" value="EF-HAND DOMAIN-CONTAINING PROTEIN"/>
    <property type="match status" value="1"/>
</dbReference>
<dbReference type="OMA" id="HHKWSTA"/>
<dbReference type="InterPro" id="IPR011992">
    <property type="entry name" value="EF-hand-dom_pair"/>
</dbReference>
<reference evidence="5" key="1">
    <citation type="submission" date="2021-01" db="UniProtKB">
        <authorList>
            <consortium name="EnsemblMetazoa"/>
        </authorList>
    </citation>
    <scope>IDENTIFICATION</scope>
</reference>
<keyword evidence="6" id="KW-1185">Reference proteome</keyword>
<dbReference type="EnsemblMetazoa" id="XM_022816950">
    <property type="protein sequence ID" value="XP_022672685"/>
    <property type="gene ID" value="LOC111255218"/>
</dbReference>
<evidence type="ECO:0000256" key="4">
    <source>
        <dbReference type="SAM" id="SignalP"/>
    </source>
</evidence>
<keyword evidence="3" id="KW-0106">Calcium</keyword>
<dbReference type="SUPFAM" id="SSF47473">
    <property type="entry name" value="EF-hand"/>
    <property type="match status" value="1"/>
</dbReference>
<dbReference type="Proteomes" id="UP000594260">
    <property type="component" value="Unplaced"/>
</dbReference>
<dbReference type="Gene3D" id="1.10.238.10">
    <property type="entry name" value="EF-hand"/>
    <property type="match status" value="1"/>
</dbReference>
<keyword evidence="1 4" id="KW-0732">Signal</keyword>